<feature type="compositionally biased region" description="Polar residues" evidence="1">
    <location>
        <begin position="535"/>
        <end position="549"/>
    </location>
</feature>
<feature type="region of interest" description="Disordered" evidence="1">
    <location>
        <begin position="516"/>
        <end position="549"/>
    </location>
</feature>
<dbReference type="PANTHER" id="PTHR31267">
    <property type="entry name" value="DENTIN SIALOPHOSPHOPROTEIN-LIKE PROTEIN"/>
    <property type="match status" value="1"/>
</dbReference>
<accession>A0A6A2ZPY8</accession>
<protein>
    <submittedName>
        <fullName evidence="2">Uncharacterized protein</fullName>
    </submittedName>
</protein>
<dbReference type="AlphaFoldDB" id="A0A6A2ZPY8"/>
<evidence type="ECO:0000313" key="3">
    <source>
        <dbReference type="Proteomes" id="UP000436088"/>
    </source>
</evidence>
<comment type="caution">
    <text evidence="2">The sequence shown here is derived from an EMBL/GenBank/DDBJ whole genome shotgun (WGS) entry which is preliminary data.</text>
</comment>
<evidence type="ECO:0000256" key="1">
    <source>
        <dbReference type="SAM" id="MobiDB-lite"/>
    </source>
</evidence>
<feature type="compositionally biased region" description="Polar residues" evidence="1">
    <location>
        <begin position="463"/>
        <end position="489"/>
    </location>
</feature>
<feature type="compositionally biased region" description="Polar residues" evidence="1">
    <location>
        <begin position="102"/>
        <end position="111"/>
    </location>
</feature>
<reference evidence="2" key="1">
    <citation type="submission" date="2019-09" db="EMBL/GenBank/DDBJ databases">
        <title>Draft genome information of white flower Hibiscus syriacus.</title>
        <authorList>
            <person name="Kim Y.-M."/>
        </authorList>
    </citation>
    <scope>NUCLEOTIDE SEQUENCE [LARGE SCALE GENOMIC DNA]</scope>
    <source>
        <strain evidence="2">YM2019G1</strain>
    </source>
</reference>
<proteinExistence type="predicted"/>
<feature type="region of interest" description="Disordered" evidence="1">
    <location>
        <begin position="463"/>
        <end position="501"/>
    </location>
</feature>
<sequence length="900" mass="100275">MPANEVGDRIRDFLDQESLCPDQQQSLKNLSFHQLALADSDGGHSGQPSMMRHELKSTQSDPRPEIARIQMQNQSLIVNGYMQGHETFQTRQNEPNLLGQDTAPTGSSSLDSPKENVPDFYKNNSLRLESTESPINYDIIGGEQQFSGKHPDMIQPLPRQHPGMTDMRFLQHNAIMQELQRHQLPKSQFWLPEARQSNSANQVSSIKKISDSLSPSPIDGVPFHDASNNSWKPEDMAPNSNCLQHDASPAMRGSSGMFSPGQGQICLMGMVPEQVDQSFYGISTSDAIGNAYQYSSVQMDNPLMQQVPASSYSFLDNQYDMFSDQVGLQDETSVFRQRDQDSNVFGVVAGQGLNSVFHSENFQRMFIQPQTTVMQESSQRQEHSSPLETSLENSAIQVSSSHMASLDPVEEKILFGSDDSMWDILGKSTNVGSAMDGMKSLGGFPSQQSGIWSALMLSAVAETSSNDTEVQEQGSGLENSTSQNSTSMQRDTEGFGCYSRPNNDVHLEQLMNNIEIDPSNRGIKRFKGPPPDSSLEAQQVSSQSAEKLSYGSNAQVNHPLVPSGDSKVLSSLSNIGDNHETQLSANMLAFVQCDSPHFSNSNNSTANINSENSQISPHMAPSWFDRMHVHSSEHDAGPLDKVQQSSNFMPIATEYISPHSLPPDTTSQNSVVVRAIKRKSMTFEFLPWHREVTQGSQRPQNISVAEVEWDHAANRLIEKVEDEPQIIEDWPPVPRSKRRLVMTTQLLQQLLRAPPRVMLSAYASKNYETLSYFFSRSVLGDVCSTAYIPESDTAVPPFNGSILSEKQRDQRNQSLSKAAEEFISRAKMLEDSLQSLVKKASILDLRLEYQDQEKVSVITRFSKFHSMGQADEVRKFFGQRYVIALPMPRNLPDRVHCLSL</sequence>
<evidence type="ECO:0000313" key="2">
    <source>
        <dbReference type="EMBL" id="KAE8693948.1"/>
    </source>
</evidence>
<dbReference type="PANTHER" id="PTHR31267:SF7">
    <property type="entry name" value="DENTIN SIALOPHOSPHOPROTEIN-LIKE PROTEIN"/>
    <property type="match status" value="1"/>
</dbReference>
<gene>
    <name evidence="2" type="ORF">F3Y22_tig00110788pilonHSYRG00156</name>
</gene>
<feature type="region of interest" description="Disordered" evidence="1">
    <location>
        <begin position="39"/>
        <end position="61"/>
    </location>
</feature>
<organism evidence="2 3">
    <name type="scientific">Hibiscus syriacus</name>
    <name type="common">Rose of Sharon</name>
    <dbReference type="NCBI Taxonomy" id="106335"/>
    <lineage>
        <taxon>Eukaryota</taxon>
        <taxon>Viridiplantae</taxon>
        <taxon>Streptophyta</taxon>
        <taxon>Embryophyta</taxon>
        <taxon>Tracheophyta</taxon>
        <taxon>Spermatophyta</taxon>
        <taxon>Magnoliopsida</taxon>
        <taxon>eudicotyledons</taxon>
        <taxon>Gunneridae</taxon>
        <taxon>Pentapetalae</taxon>
        <taxon>rosids</taxon>
        <taxon>malvids</taxon>
        <taxon>Malvales</taxon>
        <taxon>Malvaceae</taxon>
        <taxon>Malvoideae</taxon>
        <taxon>Hibiscus</taxon>
    </lineage>
</organism>
<name>A0A6A2ZPY8_HIBSY</name>
<dbReference type="Proteomes" id="UP000436088">
    <property type="component" value="Unassembled WGS sequence"/>
</dbReference>
<dbReference type="EMBL" id="VEPZ02001112">
    <property type="protein sequence ID" value="KAE8693948.1"/>
    <property type="molecule type" value="Genomic_DNA"/>
</dbReference>
<feature type="compositionally biased region" description="Basic and acidic residues" evidence="1">
    <location>
        <begin position="51"/>
        <end position="61"/>
    </location>
</feature>
<feature type="region of interest" description="Disordered" evidence="1">
    <location>
        <begin position="93"/>
        <end position="116"/>
    </location>
</feature>
<keyword evidence="3" id="KW-1185">Reference proteome</keyword>